<gene>
    <name evidence="1" type="ORF">LAD12857_16010</name>
</gene>
<proteinExistence type="predicted"/>
<sequence>MGKKSIVIEIMEKRLSPYGFHYAGYEGYRWRFSREVEGVIQSIVIQRSYAANDYTLEIDAGFRFCRSKEITNDPKCNLDFLGFNNEQEQRDVLNKLLDVAEKYGMNKLTELTKEAKTKPDPIELPEPTIQMYEKLYKDNSALTQQFISRIMVDGSIKETDILPLLKKEVKELQGKTYESVQDKLVEFASVYGNMLIKKLGGRWKYNKRIAKTGLDITLCRWINVLEVFIEAWQKRKEDLIIEEYNYRCSRVIPWVTNCRQLYGEDWQPPSTSAEWEIPPM</sequence>
<dbReference type="EMBL" id="BRPJ01000030">
    <property type="protein sequence ID" value="GLB29678.1"/>
    <property type="molecule type" value="Genomic_DNA"/>
</dbReference>
<dbReference type="RefSeq" id="WP_346065005.1">
    <property type="nucleotide sequence ID" value="NZ_BRPJ01000030.1"/>
</dbReference>
<keyword evidence="2" id="KW-1185">Reference proteome</keyword>
<protein>
    <submittedName>
        <fullName evidence="1">Uncharacterized protein</fullName>
    </submittedName>
</protein>
<reference evidence="1 2" key="1">
    <citation type="journal article" date="2024" name="Int. J. Syst. Evol. Microbiol.">
        <title>Lacrimispora brassicae sp. nov. isolated from fermented cabbage, and proposal of Clostridium indicum Gundawar et al. 2019 and Clostridium methoxybenzovorans Mechichi et al. 1999 as heterotypic synonyms of Lacrimispora amygdalina (Parshina et al. 2003) Haas and Blanchard 2020 and Lacrimispora indolis (McClung and McCoy 1957) Haas and Blanchard 2020, respectively.</title>
        <authorList>
            <person name="Kobayashi H."/>
            <person name="Tanizawa Y."/>
            <person name="Sakamoto M."/>
            <person name="Ohkuma M."/>
            <person name="Tohno M."/>
        </authorList>
    </citation>
    <scope>NUCLEOTIDE SEQUENCE [LARGE SCALE GENOMIC DNA]</scope>
    <source>
        <strain evidence="1 2">DSM 12857</strain>
    </source>
</reference>
<evidence type="ECO:0000313" key="1">
    <source>
        <dbReference type="EMBL" id="GLB29678.1"/>
    </source>
</evidence>
<accession>A0ABQ5M3Z3</accession>
<comment type="caution">
    <text evidence="1">The sequence shown here is derived from an EMBL/GenBank/DDBJ whole genome shotgun (WGS) entry which is preliminary data.</text>
</comment>
<evidence type="ECO:0000313" key="2">
    <source>
        <dbReference type="Proteomes" id="UP001419084"/>
    </source>
</evidence>
<organism evidence="1 2">
    <name type="scientific">Lacrimispora amygdalina</name>
    <dbReference type="NCBI Taxonomy" id="253257"/>
    <lineage>
        <taxon>Bacteria</taxon>
        <taxon>Bacillati</taxon>
        <taxon>Bacillota</taxon>
        <taxon>Clostridia</taxon>
        <taxon>Lachnospirales</taxon>
        <taxon>Lachnospiraceae</taxon>
        <taxon>Lacrimispora</taxon>
    </lineage>
</organism>
<name>A0ABQ5M3Z3_9FIRM</name>
<dbReference type="Proteomes" id="UP001419084">
    <property type="component" value="Unassembled WGS sequence"/>
</dbReference>